<organism evidence="1 2">
    <name type="scientific">Sphingomonas japonica</name>
    <dbReference type="NCBI Taxonomy" id="511662"/>
    <lineage>
        <taxon>Bacteria</taxon>
        <taxon>Pseudomonadati</taxon>
        <taxon>Pseudomonadota</taxon>
        <taxon>Alphaproteobacteria</taxon>
        <taxon>Sphingomonadales</taxon>
        <taxon>Sphingomonadaceae</taxon>
        <taxon>Sphingomonas</taxon>
    </lineage>
</organism>
<proteinExistence type="predicted"/>
<evidence type="ECO:0000313" key="2">
    <source>
        <dbReference type="Proteomes" id="UP000788153"/>
    </source>
</evidence>
<gene>
    <name evidence="1" type="ORF">FHT01_002338</name>
</gene>
<reference evidence="1 2" key="1">
    <citation type="submission" date="2020-03" db="EMBL/GenBank/DDBJ databases">
        <title>Genomic Encyclopedia of Type Strains, Phase IV (KMG-IV): sequencing the most valuable type-strain genomes for metagenomic binning, comparative biology and taxonomic classification.</title>
        <authorList>
            <person name="Goeker M."/>
        </authorList>
    </citation>
    <scope>NUCLEOTIDE SEQUENCE [LARGE SCALE GENOMIC DNA]</scope>
    <source>
        <strain evidence="1 2">DSM 22753</strain>
    </source>
</reference>
<protein>
    <recommendedName>
        <fullName evidence="3">Recombination enhancement, RecA-dependent nuclease</fullName>
    </recommendedName>
</protein>
<dbReference type="RefSeq" id="WP_243846721.1">
    <property type="nucleotide sequence ID" value="NZ_BAAAEV010000001.1"/>
</dbReference>
<evidence type="ECO:0000313" key="1">
    <source>
        <dbReference type="EMBL" id="NIJ24796.1"/>
    </source>
</evidence>
<evidence type="ECO:0008006" key="3">
    <source>
        <dbReference type="Google" id="ProtNLM"/>
    </source>
</evidence>
<comment type="caution">
    <text evidence="1">The sequence shown here is derived from an EMBL/GenBank/DDBJ whole genome shotgun (WGS) entry which is preliminary data.</text>
</comment>
<sequence>MQTKASDRFALPLCQRHHDEQGGKIGTFRQRAGWRSFELKYGFNAVQIASEYWRLWPGRAKWEAGNGQG</sequence>
<accession>A0ABX0U2J2</accession>
<name>A0ABX0U2J2_9SPHN</name>
<dbReference type="EMBL" id="JAASQP010000001">
    <property type="protein sequence ID" value="NIJ24796.1"/>
    <property type="molecule type" value="Genomic_DNA"/>
</dbReference>
<keyword evidence="2" id="KW-1185">Reference proteome</keyword>
<dbReference type="Proteomes" id="UP000788153">
    <property type="component" value="Unassembled WGS sequence"/>
</dbReference>